<gene>
    <name evidence="2" type="ORF">A3A97_03045</name>
</gene>
<feature type="compositionally biased region" description="Basic and acidic residues" evidence="1">
    <location>
        <begin position="142"/>
        <end position="178"/>
    </location>
</feature>
<organism evidence="2 3">
    <name type="scientific">Candidatus Terrybacteria bacterium RIFCSPLOWO2_01_FULL_40_23</name>
    <dbReference type="NCBI Taxonomy" id="1802366"/>
    <lineage>
        <taxon>Bacteria</taxon>
        <taxon>Candidatus Terryibacteriota</taxon>
    </lineage>
</organism>
<dbReference type="Proteomes" id="UP000176951">
    <property type="component" value="Unassembled WGS sequence"/>
</dbReference>
<evidence type="ECO:0000256" key="1">
    <source>
        <dbReference type="SAM" id="MobiDB-lite"/>
    </source>
</evidence>
<accession>A0A1G2PU62</accession>
<feature type="region of interest" description="Disordered" evidence="1">
    <location>
        <begin position="1"/>
        <end position="22"/>
    </location>
</feature>
<name>A0A1G2PU62_9BACT</name>
<sequence>MDTREIRERGQFGSQRNRDKTKIKTKRIEKLFDVSTTKRVKLGERLRPETVDEFRGELSKIQALRKHTSYVYEKDFKDTIMRVNKKIGDKLTPIQERHLRALFFAPESTTRSSGQSSRLARLHADLEDDSPDKPYQPLSSIDDQKESDNPLERLRDQREERQERKDKKEDKKEDKEEPPSNLPIAI</sequence>
<reference evidence="2 3" key="1">
    <citation type="journal article" date="2016" name="Nat. Commun.">
        <title>Thousands of microbial genomes shed light on interconnected biogeochemical processes in an aquifer system.</title>
        <authorList>
            <person name="Anantharaman K."/>
            <person name="Brown C.T."/>
            <person name="Hug L.A."/>
            <person name="Sharon I."/>
            <person name="Castelle C.J."/>
            <person name="Probst A.J."/>
            <person name="Thomas B.C."/>
            <person name="Singh A."/>
            <person name="Wilkins M.J."/>
            <person name="Karaoz U."/>
            <person name="Brodie E.L."/>
            <person name="Williams K.H."/>
            <person name="Hubbard S.S."/>
            <person name="Banfield J.F."/>
        </authorList>
    </citation>
    <scope>NUCLEOTIDE SEQUENCE [LARGE SCALE GENOMIC DNA]</scope>
</reference>
<feature type="region of interest" description="Disordered" evidence="1">
    <location>
        <begin position="125"/>
        <end position="186"/>
    </location>
</feature>
<dbReference type="AlphaFoldDB" id="A0A1G2PU62"/>
<proteinExistence type="predicted"/>
<evidence type="ECO:0000313" key="3">
    <source>
        <dbReference type="Proteomes" id="UP000176951"/>
    </source>
</evidence>
<evidence type="ECO:0000313" key="2">
    <source>
        <dbReference type="EMBL" id="OHA51865.1"/>
    </source>
</evidence>
<protein>
    <submittedName>
        <fullName evidence="2">Uncharacterized protein</fullName>
    </submittedName>
</protein>
<comment type="caution">
    <text evidence="2">The sequence shown here is derived from an EMBL/GenBank/DDBJ whole genome shotgun (WGS) entry which is preliminary data.</text>
</comment>
<dbReference type="EMBL" id="MHSW01000017">
    <property type="protein sequence ID" value="OHA51865.1"/>
    <property type="molecule type" value="Genomic_DNA"/>
</dbReference>